<evidence type="ECO:0000256" key="3">
    <source>
        <dbReference type="HAMAP-Rule" id="MF_03130"/>
    </source>
</evidence>
<dbReference type="EMBL" id="JAUCMV010000004">
    <property type="protein sequence ID" value="KAK0402938.1"/>
    <property type="molecule type" value="Genomic_DNA"/>
</dbReference>
<dbReference type="GO" id="GO:0005874">
    <property type="term" value="C:microtubule"/>
    <property type="evidence" value="ECO:0007669"/>
    <property type="project" value="InterPro"/>
</dbReference>
<feature type="compositionally biased region" description="Basic and acidic residues" evidence="4">
    <location>
        <begin position="252"/>
        <end position="262"/>
    </location>
</feature>
<keyword evidence="2 3" id="KW-0012">Acyltransferase</keyword>
<evidence type="ECO:0000313" key="7">
    <source>
        <dbReference type="Proteomes" id="UP001175271"/>
    </source>
</evidence>
<reference evidence="6" key="1">
    <citation type="submission" date="2023-06" db="EMBL/GenBank/DDBJ databases">
        <title>Genomic analysis of the entomopathogenic nematode Steinernema hermaphroditum.</title>
        <authorList>
            <person name="Schwarz E.M."/>
            <person name="Heppert J.K."/>
            <person name="Baniya A."/>
            <person name="Schwartz H.T."/>
            <person name="Tan C.-H."/>
            <person name="Antoshechkin I."/>
            <person name="Sternberg P.W."/>
            <person name="Goodrich-Blair H."/>
            <person name="Dillman A.R."/>
        </authorList>
    </citation>
    <scope>NUCLEOTIDE SEQUENCE</scope>
    <source>
        <strain evidence="6">PS9179</strain>
        <tissue evidence="6">Whole animal</tissue>
    </source>
</reference>
<dbReference type="Proteomes" id="UP001175271">
    <property type="component" value="Unassembled WGS sequence"/>
</dbReference>
<comment type="similarity">
    <text evidence="3">Belongs to the acetyltransferase ATAT1 family.</text>
</comment>
<comment type="function">
    <text evidence="3">Specifically acetylates 'Lys-40' in alpha-tubulin on the lumenal side of microtubules. Promotes microtubule destabilization and accelerates microtubule dynamics; this activity may be independent of acetylation activity. Acetylates alpha-tubulin with a slow enzymatic rate, due to a catalytic site that is not optimized for acetyl transfer. Enters the microtubule through each end and diffuses quickly throughout the lumen of microtubules. Acetylates only long/old microtubules because of its slow acetylation rate since it does not have time to act on dynamically unstable microtubules before the enzyme is released.</text>
</comment>
<keyword evidence="1 3" id="KW-0808">Transferase</keyword>
<comment type="caution">
    <text evidence="6">The sequence shown here is derived from an EMBL/GenBank/DDBJ whole genome shotgun (WGS) entry which is preliminary data.</text>
</comment>
<evidence type="ECO:0000256" key="1">
    <source>
        <dbReference type="ARBA" id="ARBA00022679"/>
    </source>
</evidence>
<dbReference type="HAMAP" id="MF_03130">
    <property type="entry name" value="mec17"/>
    <property type="match status" value="1"/>
</dbReference>
<feature type="site" description="Crucial for catalytic activity" evidence="3">
    <location>
        <position position="49"/>
    </location>
</feature>
<dbReference type="Gene3D" id="3.40.630.30">
    <property type="match status" value="1"/>
</dbReference>
<proteinExistence type="inferred from homology"/>
<keyword evidence="7" id="KW-1185">Reference proteome</keyword>
<evidence type="ECO:0000259" key="5">
    <source>
        <dbReference type="PROSITE" id="PS51730"/>
    </source>
</evidence>
<dbReference type="AlphaFoldDB" id="A0AA39HBS7"/>
<dbReference type="Pfam" id="PF05301">
    <property type="entry name" value="Acetyltransf_16"/>
    <property type="match status" value="1"/>
</dbReference>
<dbReference type="InterPro" id="IPR038746">
    <property type="entry name" value="Atat"/>
</dbReference>
<dbReference type="PROSITE" id="PS51730">
    <property type="entry name" value="GNAT_ATAT"/>
    <property type="match status" value="1"/>
</dbReference>
<evidence type="ECO:0000256" key="2">
    <source>
        <dbReference type="ARBA" id="ARBA00023315"/>
    </source>
</evidence>
<dbReference type="EC" id="2.3.1.108" evidence="3"/>
<organism evidence="6 7">
    <name type="scientific">Steinernema hermaphroditum</name>
    <dbReference type="NCBI Taxonomy" id="289476"/>
    <lineage>
        <taxon>Eukaryota</taxon>
        <taxon>Metazoa</taxon>
        <taxon>Ecdysozoa</taxon>
        <taxon>Nematoda</taxon>
        <taxon>Chromadorea</taxon>
        <taxon>Rhabditida</taxon>
        <taxon>Tylenchina</taxon>
        <taxon>Panagrolaimomorpha</taxon>
        <taxon>Strongyloidoidea</taxon>
        <taxon>Steinernematidae</taxon>
        <taxon>Steinernema</taxon>
    </lineage>
</organism>
<feature type="binding site" evidence="3">
    <location>
        <begin position="117"/>
        <end position="130"/>
    </location>
    <ligand>
        <name>acetyl-CoA</name>
        <dbReference type="ChEBI" id="CHEBI:57288"/>
    </ligand>
</feature>
<gene>
    <name evidence="6" type="ORF">QR680_016625</name>
</gene>
<evidence type="ECO:0000256" key="4">
    <source>
        <dbReference type="SAM" id="MobiDB-lite"/>
    </source>
</evidence>
<dbReference type="PANTHER" id="PTHR12327:SF1">
    <property type="entry name" value="ALPHA-TUBULIN N-ACETYLTRANSFERASE 2"/>
    <property type="match status" value="1"/>
</dbReference>
<dbReference type="InterPro" id="IPR007965">
    <property type="entry name" value="GNAT_ATAT"/>
</dbReference>
<accession>A0AA39HBS7</accession>
<feature type="region of interest" description="Disordered" evidence="4">
    <location>
        <begin position="237"/>
        <end position="262"/>
    </location>
</feature>
<comment type="catalytic activity">
    <reaction evidence="3">
        <text>L-lysyl-[alpha-tubulin] + acetyl-CoA = N(6)-acetyl-L-lysyl-[alpha-tubulin] + CoA + H(+)</text>
        <dbReference type="Rhea" id="RHEA:15277"/>
        <dbReference type="Rhea" id="RHEA-COMP:11278"/>
        <dbReference type="Rhea" id="RHEA-COMP:11279"/>
        <dbReference type="ChEBI" id="CHEBI:15378"/>
        <dbReference type="ChEBI" id="CHEBI:29969"/>
        <dbReference type="ChEBI" id="CHEBI:57287"/>
        <dbReference type="ChEBI" id="CHEBI:57288"/>
        <dbReference type="ChEBI" id="CHEBI:61930"/>
        <dbReference type="EC" id="2.3.1.108"/>
    </reaction>
</comment>
<protein>
    <recommendedName>
        <fullName evidence="3">Alpha-tubulin N-acetyltransferase</fullName>
        <shortName evidence="3">Alpha-TAT</shortName>
        <shortName evidence="3">TAT</shortName>
        <ecNumber evidence="3">2.3.1.108</ecNumber>
    </recommendedName>
    <alternativeName>
        <fullName evidence="3">Acetyltransferase mec-17 homolog</fullName>
    </alternativeName>
</protein>
<name>A0AA39HBS7_9BILA</name>
<dbReference type="GO" id="GO:0048666">
    <property type="term" value="P:neuron development"/>
    <property type="evidence" value="ECO:0007669"/>
    <property type="project" value="UniProtKB-UniRule"/>
</dbReference>
<sequence length="262" mass="30188">MEIAYNLAEVFEEPIQRVDRDMLRKLYTRRFGAVQDAIDKMGALSSREQGLRRILTSYERLLESEEEQLIYIMWKKHPTATNASIVVAMLKVGFKNLYLFDSAMNAFRERVFSVLDFYVYHSLQRQGNGHQLFDFMLQKEGIIPMQCAIDKPSDSLVRFMAKHYGLENPVWQTTNYVVYPDFFADKESITEETARTPRSSRVSEKAHCMSPPIHHRIASRDRGESVGGLLHGTALPPARMVAAPDTPQGLRNSRDFGHQKLW</sequence>
<dbReference type="PANTHER" id="PTHR12327">
    <property type="entry name" value="ALPHA-TUBULIN N-ACETYLTRANSFERASE 1"/>
    <property type="match status" value="1"/>
</dbReference>
<feature type="domain" description="N-acetyltransferase" evidence="5">
    <location>
        <begin position="1"/>
        <end position="183"/>
    </location>
</feature>
<evidence type="ECO:0000313" key="6">
    <source>
        <dbReference type="EMBL" id="KAK0402938.1"/>
    </source>
</evidence>
<dbReference type="GO" id="GO:0019799">
    <property type="term" value="F:tubulin N-acetyltransferase activity"/>
    <property type="evidence" value="ECO:0007669"/>
    <property type="project" value="UniProtKB-UniRule"/>
</dbReference>
<comment type="caution">
    <text evidence="3">Lacks conserved residue(s) required for the propagation of feature annotation.</text>
</comment>
<dbReference type="GO" id="GO:0070507">
    <property type="term" value="P:regulation of microtubule cytoskeleton organization"/>
    <property type="evidence" value="ECO:0007669"/>
    <property type="project" value="UniProtKB-UniRule"/>
</dbReference>